<comment type="caution">
    <text evidence="2">The sequence shown here is derived from an EMBL/GenBank/DDBJ whole genome shotgun (WGS) entry which is preliminary data.</text>
</comment>
<sequence>KGEGSAVEEAEEVVGKTVPSFERVFHLPREVSGSQVEEGVEEAEAKVAVVAEAEGVDPRKTAEVAAGDEAGDAIAGAEGGDHQASPRQPRSSMMSWSPTS</sequence>
<evidence type="ECO:0000256" key="1">
    <source>
        <dbReference type="SAM" id="MobiDB-lite"/>
    </source>
</evidence>
<protein>
    <submittedName>
        <fullName evidence="2">Uncharacterized protein</fullName>
    </submittedName>
</protein>
<organism evidence="2 3">
    <name type="scientific">Apatococcus fuscideae</name>
    <dbReference type="NCBI Taxonomy" id="2026836"/>
    <lineage>
        <taxon>Eukaryota</taxon>
        <taxon>Viridiplantae</taxon>
        <taxon>Chlorophyta</taxon>
        <taxon>core chlorophytes</taxon>
        <taxon>Trebouxiophyceae</taxon>
        <taxon>Chlorellales</taxon>
        <taxon>Chlorellaceae</taxon>
        <taxon>Apatococcus</taxon>
    </lineage>
</organism>
<evidence type="ECO:0000313" key="2">
    <source>
        <dbReference type="EMBL" id="KAK9862545.1"/>
    </source>
</evidence>
<gene>
    <name evidence="2" type="ORF">WJX84_001361</name>
</gene>
<accession>A0AAW1SZR5</accession>
<reference evidence="2 3" key="1">
    <citation type="journal article" date="2024" name="Nat. Commun.">
        <title>Phylogenomics reveals the evolutionary origins of lichenization in chlorophyte algae.</title>
        <authorList>
            <person name="Puginier C."/>
            <person name="Libourel C."/>
            <person name="Otte J."/>
            <person name="Skaloud P."/>
            <person name="Haon M."/>
            <person name="Grisel S."/>
            <person name="Petersen M."/>
            <person name="Berrin J.G."/>
            <person name="Delaux P.M."/>
            <person name="Dal Grande F."/>
            <person name="Keller J."/>
        </authorList>
    </citation>
    <scope>NUCLEOTIDE SEQUENCE [LARGE SCALE GENOMIC DNA]</scope>
    <source>
        <strain evidence="2 3">SAG 2523</strain>
    </source>
</reference>
<feature type="compositionally biased region" description="Polar residues" evidence="1">
    <location>
        <begin position="85"/>
        <end position="100"/>
    </location>
</feature>
<dbReference type="EMBL" id="JALJOV010000591">
    <property type="protein sequence ID" value="KAK9862545.1"/>
    <property type="molecule type" value="Genomic_DNA"/>
</dbReference>
<feature type="region of interest" description="Disordered" evidence="1">
    <location>
        <begin position="59"/>
        <end position="100"/>
    </location>
</feature>
<dbReference type="Proteomes" id="UP001485043">
    <property type="component" value="Unassembled WGS sequence"/>
</dbReference>
<dbReference type="AlphaFoldDB" id="A0AAW1SZR5"/>
<feature type="compositionally biased region" description="Low complexity" evidence="1">
    <location>
        <begin position="63"/>
        <end position="76"/>
    </location>
</feature>
<evidence type="ECO:0000313" key="3">
    <source>
        <dbReference type="Proteomes" id="UP001485043"/>
    </source>
</evidence>
<feature type="non-terminal residue" evidence="2">
    <location>
        <position position="1"/>
    </location>
</feature>
<name>A0AAW1SZR5_9CHLO</name>
<keyword evidence="3" id="KW-1185">Reference proteome</keyword>
<proteinExistence type="predicted"/>